<evidence type="ECO:0000313" key="3">
    <source>
        <dbReference type="EMBL" id="QES45403.1"/>
    </source>
</evidence>
<keyword evidence="2" id="KW-0472">Membrane</keyword>
<accession>A0A5P2CSK9</accession>
<feature type="compositionally biased region" description="Gly residues" evidence="1">
    <location>
        <begin position="40"/>
        <end position="51"/>
    </location>
</feature>
<proteinExistence type="predicted"/>
<gene>
    <name evidence="3" type="ORF">DEJ49_34330</name>
</gene>
<evidence type="ECO:0000256" key="2">
    <source>
        <dbReference type="SAM" id="Phobius"/>
    </source>
</evidence>
<feature type="region of interest" description="Disordered" evidence="1">
    <location>
        <begin position="40"/>
        <end position="164"/>
    </location>
</feature>
<evidence type="ECO:0000256" key="1">
    <source>
        <dbReference type="SAM" id="MobiDB-lite"/>
    </source>
</evidence>
<keyword evidence="2" id="KW-0812">Transmembrane</keyword>
<dbReference type="EMBL" id="CP029191">
    <property type="protein sequence ID" value="QES45403.1"/>
    <property type="molecule type" value="Genomic_DNA"/>
</dbReference>
<feature type="transmembrane region" description="Helical" evidence="2">
    <location>
        <begin position="12"/>
        <end position="32"/>
    </location>
</feature>
<protein>
    <submittedName>
        <fullName evidence="3">Uncharacterized protein</fullName>
    </submittedName>
</protein>
<sequence length="403" mass="39794">MAVRFGSGADRVPPWAFAVVGFVLVVGLFFGIRGVASPGGGARGGGGGSPDGGISSDTSTGTSTGGGGADTSGGSGSGGSGGGDTAGGTSGGGTDGGTGGTGGSSSGSWQTGGSDGGDGGAAGAGGGGDGGGGGGNRGGGTPPGWLPWGPKSPNTDDAPEPDSMYDLLQRGECQLPYDSATDPEKRPDNSATPQAWKVIEGLAGICKAAHGERTGLAIAIRAEAGLRAAGYRPGTSEYLCKDGDAFAVLRRFVAYYRRHPAEQVALRSAPAGTAACGNKIAATERSVAPGESVGLYGTWPDVPRTVELRAAELREPLVLTPYGDENAREKCCKDGTVTVDLPGPDGFGGRRPTVIDVTLVTKNGARVTRRAAFTITWAGIPQPPAPPLSSRSPVPTATPTPAP</sequence>
<feature type="compositionally biased region" description="Gly residues" evidence="1">
    <location>
        <begin position="63"/>
        <end position="105"/>
    </location>
</feature>
<dbReference type="RefSeq" id="WP_150187707.1">
    <property type="nucleotide sequence ID" value="NZ_CP029191.1"/>
</dbReference>
<feature type="region of interest" description="Disordered" evidence="1">
    <location>
        <begin position="379"/>
        <end position="403"/>
    </location>
</feature>
<organism evidence="3 4">
    <name type="scientific">Streptomyces venezuelae</name>
    <dbReference type="NCBI Taxonomy" id="54571"/>
    <lineage>
        <taxon>Bacteria</taxon>
        <taxon>Bacillati</taxon>
        <taxon>Actinomycetota</taxon>
        <taxon>Actinomycetes</taxon>
        <taxon>Kitasatosporales</taxon>
        <taxon>Streptomycetaceae</taxon>
        <taxon>Streptomyces</taxon>
    </lineage>
</organism>
<name>A0A5P2CSK9_STRVZ</name>
<feature type="compositionally biased region" description="Low complexity" evidence="1">
    <location>
        <begin position="52"/>
        <end position="62"/>
    </location>
</feature>
<dbReference type="AlphaFoldDB" id="A0A5P2CSK9"/>
<reference evidence="3 4" key="1">
    <citation type="submission" date="2018-05" db="EMBL/GenBank/DDBJ databases">
        <title>Streptomyces venezuelae.</title>
        <authorList>
            <person name="Kim W."/>
            <person name="Lee N."/>
            <person name="Cho B.-K."/>
        </authorList>
    </citation>
    <scope>NUCLEOTIDE SEQUENCE [LARGE SCALE GENOMIC DNA]</scope>
    <source>
        <strain evidence="3 4">ATCC 14585</strain>
    </source>
</reference>
<keyword evidence="2" id="KW-1133">Transmembrane helix</keyword>
<feature type="compositionally biased region" description="Gly residues" evidence="1">
    <location>
        <begin position="113"/>
        <end position="142"/>
    </location>
</feature>
<dbReference type="Proteomes" id="UP000324015">
    <property type="component" value="Chromosome"/>
</dbReference>
<evidence type="ECO:0000313" key="4">
    <source>
        <dbReference type="Proteomes" id="UP000324015"/>
    </source>
</evidence>